<dbReference type="AlphaFoldDB" id="A0ABC8RAG1"/>
<reference evidence="2 3" key="1">
    <citation type="submission" date="2024-02" db="EMBL/GenBank/DDBJ databases">
        <authorList>
            <person name="Vignale AGUSTIN F."/>
            <person name="Sosa J E."/>
            <person name="Modenutti C."/>
        </authorList>
    </citation>
    <scope>NUCLEOTIDE SEQUENCE [LARGE SCALE GENOMIC DNA]</scope>
</reference>
<dbReference type="EMBL" id="CAUOFW020001170">
    <property type="protein sequence ID" value="CAK9141758.1"/>
    <property type="molecule type" value="Genomic_DNA"/>
</dbReference>
<evidence type="ECO:0000256" key="1">
    <source>
        <dbReference type="SAM" id="MobiDB-lite"/>
    </source>
</evidence>
<keyword evidence="3" id="KW-1185">Reference proteome</keyword>
<sequence>MEDQNMNTKNENDQDIKINWGIFKEISDALELVESRKDGNLMKFESNASKMKEQVEGIRFFLLGATSQCLEKKFCAGEDGNLSAEANNMLEELKQLSSALDMSDPKHEKNLSSIGELSRRLQSRLSWLKTSFLNPLVSHKDTNMEADISKSEEIGKSNEGNMKDLRAIAASEGQSNASNDAAERSKGKRNKKSKKGKKGKGGRKN</sequence>
<feature type="compositionally biased region" description="Basic and acidic residues" evidence="1">
    <location>
        <begin position="147"/>
        <end position="166"/>
    </location>
</feature>
<protein>
    <submittedName>
        <fullName evidence="2">Uncharacterized protein</fullName>
    </submittedName>
</protein>
<proteinExistence type="predicted"/>
<accession>A0ABC8RAG1</accession>
<organism evidence="2 3">
    <name type="scientific">Ilex paraguariensis</name>
    <name type="common">yerba mate</name>
    <dbReference type="NCBI Taxonomy" id="185542"/>
    <lineage>
        <taxon>Eukaryota</taxon>
        <taxon>Viridiplantae</taxon>
        <taxon>Streptophyta</taxon>
        <taxon>Embryophyta</taxon>
        <taxon>Tracheophyta</taxon>
        <taxon>Spermatophyta</taxon>
        <taxon>Magnoliopsida</taxon>
        <taxon>eudicotyledons</taxon>
        <taxon>Gunneridae</taxon>
        <taxon>Pentapetalae</taxon>
        <taxon>asterids</taxon>
        <taxon>campanulids</taxon>
        <taxon>Aquifoliales</taxon>
        <taxon>Aquifoliaceae</taxon>
        <taxon>Ilex</taxon>
    </lineage>
</organism>
<feature type="region of interest" description="Disordered" evidence="1">
    <location>
        <begin position="147"/>
        <end position="205"/>
    </location>
</feature>
<name>A0ABC8RAG1_9AQUA</name>
<dbReference type="Proteomes" id="UP001642360">
    <property type="component" value="Unassembled WGS sequence"/>
</dbReference>
<gene>
    <name evidence="2" type="ORF">ILEXP_LOCUS9378</name>
</gene>
<comment type="caution">
    <text evidence="2">The sequence shown here is derived from an EMBL/GenBank/DDBJ whole genome shotgun (WGS) entry which is preliminary data.</text>
</comment>
<evidence type="ECO:0000313" key="3">
    <source>
        <dbReference type="Proteomes" id="UP001642360"/>
    </source>
</evidence>
<evidence type="ECO:0000313" key="2">
    <source>
        <dbReference type="EMBL" id="CAK9141758.1"/>
    </source>
</evidence>
<feature type="compositionally biased region" description="Basic residues" evidence="1">
    <location>
        <begin position="186"/>
        <end position="205"/>
    </location>
</feature>